<evidence type="ECO:0000256" key="1">
    <source>
        <dbReference type="SAM" id="Phobius"/>
    </source>
</evidence>
<proteinExistence type="predicted"/>
<dbReference type="EMBL" id="BMAT01004014">
    <property type="protein sequence ID" value="GFR66315.1"/>
    <property type="molecule type" value="Genomic_DNA"/>
</dbReference>
<dbReference type="Proteomes" id="UP000762676">
    <property type="component" value="Unassembled WGS sequence"/>
</dbReference>
<dbReference type="AlphaFoldDB" id="A0AAV4F051"/>
<comment type="caution">
    <text evidence="2">The sequence shown here is derived from an EMBL/GenBank/DDBJ whole genome shotgun (WGS) entry which is preliminary data.</text>
</comment>
<feature type="transmembrane region" description="Helical" evidence="1">
    <location>
        <begin position="140"/>
        <end position="160"/>
    </location>
</feature>
<evidence type="ECO:0000313" key="2">
    <source>
        <dbReference type="EMBL" id="GFR66315.1"/>
    </source>
</evidence>
<name>A0AAV4F051_9GAST</name>
<keyword evidence="1" id="KW-1133">Transmembrane helix</keyword>
<keyword evidence="1" id="KW-0812">Transmembrane</keyword>
<protein>
    <submittedName>
        <fullName evidence="2">Uncharacterized protein</fullName>
    </submittedName>
</protein>
<organism evidence="2 3">
    <name type="scientific">Elysia marginata</name>
    <dbReference type="NCBI Taxonomy" id="1093978"/>
    <lineage>
        <taxon>Eukaryota</taxon>
        <taxon>Metazoa</taxon>
        <taxon>Spiralia</taxon>
        <taxon>Lophotrochozoa</taxon>
        <taxon>Mollusca</taxon>
        <taxon>Gastropoda</taxon>
        <taxon>Heterobranchia</taxon>
        <taxon>Euthyneura</taxon>
        <taxon>Panpulmonata</taxon>
        <taxon>Sacoglossa</taxon>
        <taxon>Placobranchoidea</taxon>
        <taxon>Plakobranchidae</taxon>
        <taxon>Elysia</taxon>
    </lineage>
</organism>
<evidence type="ECO:0000313" key="3">
    <source>
        <dbReference type="Proteomes" id="UP000762676"/>
    </source>
</evidence>
<keyword evidence="1" id="KW-0472">Membrane</keyword>
<accession>A0AAV4F051</accession>
<sequence>MPQSLIKPPLLHAVYVPVCVSVSEAASACLFRSVPGVEHAPGKKQTTAPAVAAAGLTSAQCGGLRNNEGVERWWRGKHAAVVSRSINALEVLGVRRVNFYSKPVLQNVRSQLNQRLVVVVVVVVVVVEVVVVVVVVVVVIVVIVVAVAVGGGAIILILLLP</sequence>
<reference evidence="2 3" key="1">
    <citation type="journal article" date="2021" name="Elife">
        <title>Chloroplast acquisition without the gene transfer in kleptoplastic sea slugs, Plakobranchus ocellatus.</title>
        <authorList>
            <person name="Maeda T."/>
            <person name="Takahashi S."/>
            <person name="Yoshida T."/>
            <person name="Shimamura S."/>
            <person name="Takaki Y."/>
            <person name="Nagai Y."/>
            <person name="Toyoda A."/>
            <person name="Suzuki Y."/>
            <person name="Arimoto A."/>
            <person name="Ishii H."/>
            <person name="Satoh N."/>
            <person name="Nishiyama T."/>
            <person name="Hasebe M."/>
            <person name="Maruyama T."/>
            <person name="Minagawa J."/>
            <person name="Obokata J."/>
            <person name="Shigenobu S."/>
        </authorList>
    </citation>
    <scope>NUCLEOTIDE SEQUENCE [LARGE SCALE GENOMIC DNA]</scope>
</reference>
<feature type="transmembrane region" description="Helical" evidence="1">
    <location>
        <begin position="116"/>
        <end position="134"/>
    </location>
</feature>
<gene>
    <name evidence="2" type="ORF">ElyMa_001967000</name>
</gene>
<keyword evidence="3" id="KW-1185">Reference proteome</keyword>